<dbReference type="AlphaFoldDB" id="A0A7W7ZCT4"/>
<keyword evidence="2" id="KW-1185">Reference proteome</keyword>
<dbReference type="RefSeq" id="WP_184216552.1">
    <property type="nucleotide sequence ID" value="NZ_JACHIP010000003.1"/>
</dbReference>
<accession>A0A7W7ZCT4</accession>
<dbReference type="GO" id="GO:0008684">
    <property type="term" value="F:2-oxopent-4-enoate hydratase activity"/>
    <property type="evidence" value="ECO:0007669"/>
    <property type="project" value="TreeGrafter"/>
</dbReference>
<evidence type="ECO:0000313" key="2">
    <source>
        <dbReference type="Proteomes" id="UP000540989"/>
    </source>
</evidence>
<protein>
    <submittedName>
        <fullName evidence="1">2-keto-4-pentenoate hydratase</fullName>
    </submittedName>
</protein>
<gene>
    <name evidence="1" type="ORF">HDF16_002256</name>
</gene>
<reference evidence="1 2" key="1">
    <citation type="submission" date="2020-08" db="EMBL/GenBank/DDBJ databases">
        <title>Genomic Encyclopedia of Type Strains, Phase IV (KMG-V): Genome sequencing to study the core and pangenomes of soil and plant-associated prokaryotes.</title>
        <authorList>
            <person name="Whitman W."/>
        </authorList>
    </citation>
    <scope>NUCLEOTIDE SEQUENCE [LARGE SCALE GENOMIC DNA]</scope>
    <source>
        <strain evidence="1 2">M8UP14</strain>
    </source>
</reference>
<dbReference type="EMBL" id="JACHIP010000003">
    <property type="protein sequence ID" value="MBB5057550.1"/>
    <property type="molecule type" value="Genomic_DNA"/>
</dbReference>
<dbReference type="InterPro" id="IPR036663">
    <property type="entry name" value="Fumarylacetoacetase_C_sf"/>
</dbReference>
<dbReference type="SUPFAM" id="SSF56529">
    <property type="entry name" value="FAH"/>
    <property type="match status" value="1"/>
</dbReference>
<proteinExistence type="predicted"/>
<dbReference type="Gene3D" id="3.90.850.10">
    <property type="entry name" value="Fumarylacetoacetase-like, C-terminal domain"/>
    <property type="match status" value="1"/>
</dbReference>
<dbReference type="Proteomes" id="UP000540989">
    <property type="component" value="Unassembled WGS sequence"/>
</dbReference>
<organism evidence="1 2">
    <name type="scientific">Granulicella aggregans</name>
    <dbReference type="NCBI Taxonomy" id="474949"/>
    <lineage>
        <taxon>Bacteria</taxon>
        <taxon>Pseudomonadati</taxon>
        <taxon>Acidobacteriota</taxon>
        <taxon>Terriglobia</taxon>
        <taxon>Terriglobales</taxon>
        <taxon>Acidobacteriaceae</taxon>
        <taxon>Granulicella</taxon>
    </lineage>
</organism>
<dbReference type="InterPro" id="IPR050772">
    <property type="entry name" value="Hydratase-Decarb/MhpD_sf"/>
</dbReference>
<comment type="caution">
    <text evidence="1">The sequence shown here is derived from an EMBL/GenBank/DDBJ whole genome shotgun (WGS) entry which is preliminary data.</text>
</comment>
<dbReference type="PANTHER" id="PTHR30143:SF0">
    <property type="entry name" value="2-KETO-4-PENTENOATE HYDRATASE"/>
    <property type="match status" value="1"/>
</dbReference>
<dbReference type="GO" id="GO:0005737">
    <property type="term" value="C:cytoplasm"/>
    <property type="evidence" value="ECO:0007669"/>
    <property type="project" value="TreeGrafter"/>
</dbReference>
<dbReference type="PANTHER" id="PTHR30143">
    <property type="entry name" value="ACID HYDRATASE"/>
    <property type="match status" value="1"/>
</dbReference>
<sequence length="256" mass="27117">MTIGSLEAKHIEAADLLLNARRTATPIADLPVELQPTSLEEAYLIQDKIAEAYGTIGGWKVGAPTPEATPIFAPMPHAWIAASGTTLSGITSRYRGLEAEIAFLIGHDLPPRATPYTMEEIVAAIASCHPAIEVIESGLADPVAATRMSMLADLQMHGGFLYGPAFADWQSIDFATETVSLAVDGVVRIERTGSNTSGNLMRLLPFLANEGAARTGGLKRGQWITTGSWTGLVQAMSGSDVNVHFGTAGRVELLFA</sequence>
<evidence type="ECO:0000313" key="1">
    <source>
        <dbReference type="EMBL" id="MBB5057550.1"/>
    </source>
</evidence>
<name>A0A7W7ZCT4_9BACT</name>